<keyword evidence="2" id="KW-0677">Repeat</keyword>
<dbReference type="Pfam" id="PF17111">
    <property type="entry name" value="PigL_N"/>
    <property type="match status" value="1"/>
</dbReference>
<protein>
    <recommendedName>
        <fullName evidence="5">NACHT domain-containing protein</fullName>
    </recommendedName>
</protein>
<keyword evidence="7" id="KW-1185">Reference proteome</keyword>
<evidence type="ECO:0000259" key="5">
    <source>
        <dbReference type="PROSITE" id="PS50837"/>
    </source>
</evidence>
<feature type="domain" description="NACHT" evidence="5">
    <location>
        <begin position="204"/>
        <end position="353"/>
    </location>
</feature>
<dbReference type="PROSITE" id="PS50294">
    <property type="entry name" value="WD_REPEATS_REGION"/>
    <property type="match status" value="3"/>
</dbReference>
<feature type="repeat" description="WD" evidence="3">
    <location>
        <begin position="746"/>
        <end position="787"/>
    </location>
</feature>
<evidence type="ECO:0000313" key="6">
    <source>
        <dbReference type="EMBL" id="TQB67974.1"/>
    </source>
</evidence>
<dbReference type="PANTHER" id="PTHR45333">
    <property type="entry name" value="MEMBRANE PROTEIN-RELATED"/>
    <property type="match status" value="1"/>
</dbReference>
<dbReference type="Pfam" id="PF24883">
    <property type="entry name" value="NPHP3_N"/>
    <property type="match status" value="1"/>
</dbReference>
<evidence type="ECO:0000313" key="7">
    <source>
        <dbReference type="Proteomes" id="UP000319663"/>
    </source>
</evidence>
<dbReference type="SUPFAM" id="SSF52540">
    <property type="entry name" value="P-loop containing nucleoside triphosphate hydrolases"/>
    <property type="match status" value="1"/>
</dbReference>
<accession>A0A507QLI2</accession>
<dbReference type="InterPro" id="IPR015943">
    <property type="entry name" value="WD40/YVTN_repeat-like_dom_sf"/>
</dbReference>
<dbReference type="Gene3D" id="3.40.50.300">
    <property type="entry name" value="P-loop containing nucleotide triphosphate hydrolases"/>
    <property type="match status" value="1"/>
</dbReference>
<gene>
    <name evidence="6" type="ORF">MPDQ_004276</name>
</gene>
<dbReference type="PANTHER" id="PTHR45333:SF1">
    <property type="entry name" value="CHROMOSOME UNDETERMINED SCAFFOLD_625, WHOLE GENOME SHOTGUN SEQUENCE"/>
    <property type="match status" value="1"/>
</dbReference>
<dbReference type="SUPFAM" id="SSF50978">
    <property type="entry name" value="WD40 repeat-like"/>
    <property type="match status" value="1"/>
</dbReference>
<proteinExistence type="predicted"/>
<organism evidence="6 7">
    <name type="scientific">Monascus purpureus</name>
    <name type="common">Red mold</name>
    <name type="synonym">Monascus anka</name>
    <dbReference type="NCBI Taxonomy" id="5098"/>
    <lineage>
        <taxon>Eukaryota</taxon>
        <taxon>Fungi</taxon>
        <taxon>Dikarya</taxon>
        <taxon>Ascomycota</taxon>
        <taxon>Pezizomycotina</taxon>
        <taxon>Eurotiomycetes</taxon>
        <taxon>Eurotiomycetidae</taxon>
        <taxon>Eurotiales</taxon>
        <taxon>Aspergillaceae</taxon>
        <taxon>Monascus</taxon>
    </lineage>
</organism>
<feature type="repeat" description="WD" evidence="3">
    <location>
        <begin position="788"/>
        <end position="829"/>
    </location>
</feature>
<evidence type="ECO:0000256" key="4">
    <source>
        <dbReference type="SAM" id="Coils"/>
    </source>
</evidence>
<dbReference type="InterPro" id="IPR036322">
    <property type="entry name" value="WD40_repeat_dom_sf"/>
</dbReference>
<dbReference type="InterPro" id="IPR027417">
    <property type="entry name" value="P-loop_NTPase"/>
</dbReference>
<sequence>MDGLSSATSVIAVIQLTGSLVKLCGGYIQEVRNAREEILTLQRAITGLQDILQALQNNLQENNAKGLSTSSQLPSDITACLSDLQALEARLNPGKGKTLMRKMGLRALKWPLERTEIQGLTQNLERYKSSFLLSLQVDQTSLIISMAENTDRINQHVDLGKLEGALDAGFESFSDRDEVECLPGTRVELLREITKWAFSPSSKSIFWLQGMAGTGKSTISRTVARSAKNRDHLGASFFFKRGEADRGNAKKFFPTLARQLILWKPELRPGVQKALNNDPDIVSKSLKEQFEKLLLQPFLGLDQRDQLPQNTVIVIDALDECEHDQDVQNIIRLLPLLQEVRSLCLRVFLTSRPELPISLGFSEIGSHRYQDMALHEIPEEVTEHDIQLFLRHRFTKIQHDRKVPQDWPGDDIIQELVRVSVPLFISAATVCRYIENPKWEPKFRLAELLKNQAKYVSKMDKTYLPILTRLLDDQESDEMEQQQLLQEFQDIVGVIILLAVPLSINALSPFLEIEVDQISNRLDSFRSVLSIPSDDNQPVRILHLSFPEFLVQTTTKFRVDAPTKHKDIAKYCLRTMRRLLRRDILNLAEPGARRAEIDPLDIRKCLPSELQYSCRFWTHHLKNSHALSSDIEEVRLFLQKHFLHWMEAMSLLGLISEMMGMLGILRTMVSDYNEDSSLAAFLHDAKRFILKNRQIADEAPLQIYYAGLVFAPRTAIIRQQFQSELPDWICRFPQVHENWSAELQTLEGHTDLVQSVAFSPDGRLLASGSVDKTVRLWDPATGALQQTLEGHTDWVQSVAFSPDGRLLASGSDDKTVRLWDPATGALQQTLEGHTDWVQSVAFSPDGRLLASGSSDKTVRLWDPATGALKEILSTHGFAKELEFSQDSSYLSTDLGSFKIQFSCGQPIGDSPNMDPHISLRREWIAASFFKTAYYRPAFQSFRGPTYHLLKQYTMDHEVCVSHGGDILGDIDAILYVEKHGLPYVAEYKEDFPKAYGIEFDEALDKLPSFPQKEVIEAFNILASVRELYTWKALRVQIKRRRIEQLAIEITKEAMETDINQLPERFEKGGDLAEKFSEMLRLFMVIE</sequence>
<dbReference type="InterPro" id="IPR001680">
    <property type="entry name" value="WD40_rpt"/>
</dbReference>
<keyword evidence="4" id="KW-0175">Coiled coil</keyword>
<dbReference type="InterPro" id="IPR056884">
    <property type="entry name" value="NPHP3-like_N"/>
</dbReference>
<dbReference type="PROSITE" id="PS50082">
    <property type="entry name" value="WD_REPEATS_2"/>
    <property type="match status" value="3"/>
</dbReference>
<feature type="coiled-coil region" evidence="4">
    <location>
        <begin position="31"/>
        <end position="65"/>
    </location>
</feature>
<dbReference type="InterPro" id="IPR007111">
    <property type="entry name" value="NACHT_NTPase"/>
</dbReference>
<dbReference type="PRINTS" id="PR00320">
    <property type="entry name" value="GPROTEINBRPT"/>
</dbReference>
<dbReference type="Pfam" id="PF00400">
    <property type="entry name" value="WD40"/>
    <property type="match status" value="3"/>
</dbReference>
<evidence type="ECO:0000256" key="1">
    <source>
        <dbReference type="ARBA" id="ARBA00022574"/>
    </source>
</evidence>
<dbReference type="AlphaFoldDB" id="A0A507QLI2"/>
<comment type="caution">
    <text evidence="6">The sequence shown here is derived from an EMBL/GenBank/DDBJ whole genome shotgun (WGS) entry which is preliminary data.</text>
</comment>
<dbReference type="Proteomes" id="UP000319663">
    <property type="component" value="Unassembled WGS sequence"/>
</dbReference>
<dbReference type="PROSITE" id="PS50837">
    <property type="entry name" value="NACHT"/>
    <property type="match status" value="1"/>
</dbReference>
<name>A0A507QLI2_MONPU</name>
<dbReference type="EMBL" id="VIFY01000271">
    <property type="protein sequence ID" value="TQB67974.1"/>
    <property type="molecule type" value="Genomic_DNA"/>
</dbReference>
<dbReference type="STRING" id="5098.A0A507QLI2"/>
<dbReference type="InterPro" id="IPR031348">
    <property type="entry name" value="PigL_N"/>
</dbReference>
<reference evidence="6 7" key="1">
    <citation type="submission" date="2019-06" db="EMBL/GenBank/DDBJ databases">
        <title>Wine fermentation using esterase from Monascus purpureus.</title>
        <authorList>
            <person name="Geng C."/>
            <person name="Zhang Y."/>
        </authorList>
    </citation>
    <scope>NUCLEOTIDE SEQUENCE [LARGE SCALE GENOMIC DNA]</scope>
    <source>
        <strain evidence="6">HQ1</strain>
    </source>
</reference>
<feature type="repeat" description="WD" evidence="3">
    <location>
        <begin position="830"/>
        <end position="862"/>
    </location>
</feature>
<evidence type="ECO:0000256" key="2">
    <source>
        <dbReference type="ARBA" id="ARBA00022737"/>
    </source>
</evidence>
<evidence type="ECO:0000256" key="3">
    <source>
        <dbReference type="PROSITE-ProRule" id="PRU00221"/>
    </source>
</evidence>
<dbReference type="SMART" id="SM00320">
    <property type="entry name" value="WD40"/>
    <property type="match status" value="3"/>
</dbReference>
<dbReference type="Gene3D" id="2.130.10.10">
    <property type="entry name" value="YVTN repeat-like/Quinoprotein amine dehydrogenase"/>
    <property type="match status" value="2"/>
</dbReference>
<dbReference type="InterPro" id="IPR020472">
    <property type="entry name" value="WD40_PAC1"/>
</dbReference>
<keyword evidence="1 3" id="KW-0853">WD repeat</keyword>
<dbReference type="CDD" id="cd00200">
    <property type="entry name" value="WD40"/>
    <property type="match status" value="1"/>
</dbReference>